<sequence length="235" mass="23890">MSPAPIPPRVLRLVAVGLVASALVAAVVPADGAARAPPEPACGVCVDGALAEAAERHGVAVEVVHATLDIRVFEDGSTRWVARLHLSDGAEALRNDSLRAAVVDAATASDDGDRTSRMDGDTLVVERRRDDAAEREAGAVLFTTFHAHDPVVPFAAGGEGSVYPGADVLVLHAPEGHVVAGGVGDGAVDGRTVVWRGQEGGADGIDRDAVPTFVPEDATAPGVRGTLARLLAGVA</sequence>
<proteinExistence type="predicted"/>
<name>A0A1M5QGA1_9EURY</name>
<dbReference type="AlphaFoldDB" id="A0A1M5QGA1"/>
<evidence type="ECO:0000313" key="1">
    <source>
        <dbReference type="EMBL" id="SHH12886.1"/>
    </source>
</evidence>
<keyword evidence="2" id="KW-1185">Reference proteome</keyword>
<dbReference type="RefSeq" id="WP_079991581.1">
    <property type="nucleotide sequence ID" value="NZ_FQWV01000004.1"/>
</dbReference>
<organism evidence="1 2">
    <name type="scientific">Halobaculum gomorrense</name>
    <dbReference type="NCBI Taxonomy" id="43928"/>
    <lineage>
        <taxon>Archaea</taxon>
        <taxon>Methanobacteriati</taxon>
        <taxon>Methanobacteriota</taxon>
        <taxon>Stenosarchaea group</taxon>
        <taxon>Halobacteria</taxon>
        <taxon>Halobacteriales</taxon>
        <taxon>Haloferacaceae</taxon>
        <taxon>Halobaculum</taxon>
    </lineage>
</organism>
<dbReference type="EMBL" id="FQWV01000004">
    <property type="protein sequence ID" value="SHH12886.1"/>
    <property type="molecule type" value="Genomic_DNA"/>
</dbReference>
<gene>
    <name evidence="1" type="ORF">SAMN05443636_1884</name>
</gene>
<accession>A0A1M5QGA1</accession>
<protein>
    <submittedName>
        <fullName evidence="1">Uncharacterized protein</fullName>
    </submittedName>
</protein>
<reference evidence="1 2" key="1">
    <citation type="submission" date="2016-11" db="EMBL/GenBank/DDBJ databases">
        <authorList>
            <person name="Jaros S."/>
            <person name="Januszkiewicz K."/>
            <person name="Wedrychowicz H."/>
        </authorList>
    </citation>
    <scope>NUCLEOTIDE SEQUENCE [LARGE SCALE GENOMIC DNA]</scope>
    <source>
        <strain evidence="1 2">DSM 9297</strain>
    </source>
</reference>
<dbReference type="Proteomes" id="UP000184357">
    <property type="component" value="Unassembled WGS sequence"/>
</dbReference>
<evidence type="ECO:0000313" key="2">
    <source>
        <dbReference type="Proteomes" id="UP000184357"/>
    </source>
</evidence>
<dbReference type="STRING" id="43928.SAMN05443636_1884"/>
<dbReference type="OrthoDB" id="242474at2157"/>